<organism evidence="2 3">
    <name type="scientific">Leersia perrieri</name>
    <dbReference type="NCBI Taxonomy" id="77586"/>
    <lineage>
        <taxon>Eukaryota</taxon>
        <taxon>Viridiplantae</taxon>
        <taxon>Streptophyta</taxon>
        <taxon>Embryophyta</taxon>
        <taxon>Tracheophyta</taxon>
        <taxon>Spermatophyta</taxon>
        <taxon>Magnoliopsida</taxon>
        <taxon>Liliopsida</taxon>
        <taxon>Poales</taxon>
        <taxon>Poaceae</taxon>
        <taxon>BOP clade</taxon>
        <taxon>Oryzoideae</taxon>
        <taxon>Oryzeae</taxon>
        <taxon>Oryzinae</taxon>
        <taxon>Leersia</taxon>
    </lineage>
</organism>
<dbReference type="EnsemblPlants" id="LPERR01G06380.1">
    <property type="protein sequence ID" value="LPERR01G06380.1"/>
    <property type="gene ID" value="LPERR01G06380"/>
</dbReference>
<dbReference type="InterPro" id="IPR012871">
    <property type="entry name" value="DUF1668_ORYSA"/>
</dbReference>
<proteinExistence type="predicted"/>
<sequence>MEFMLLGGNHNKVVAADQTGRTVLYDPDQHAIRTMRSLNEPKTTRPVSLTVGDDTSSRQSSHAVFTGVEVVRCADADGELAWP</sequence>
<dbReference type="Pfam" id="PF07893">
    <property type="entry name" value="DUF1668"/>
    <property type="match status" value="1"/>
</dbReference>
<protein>
    <submittedName>
        <fullName evidence="2">Uncharacterized protein</fullName>
    </submittedName>
</protein>
<reference evidence="2 3" key="1">
    <citation type="submission" date="2012-08" db="EMBL/GenBank/DDBJ databases">
        <title>Oryza genome evolution.</title>
        <authorList>
            <person name="Wing R.A."/>
        </authorList>
    </citation>
    <scope>NUCLEOTIDE SEQUENCE</scope>
</reference>
<name>A0A0D9UY33_9ORYZ</name>
<dbReference type="AlphaFoldDB" id="A0A0D9UY33"/>
<reference evidence="2" key="3">
    <citation type="submission" date="2015-04" db="UniProtKB">
        <authorList>
            <consortium name="EnsemblPlants"/>
        </authorList>
    </citation>
    <scope>IDENTIFICATION</scope>
</reference>
<dbReference type="HOGENOM" id="CLU_2545895_0_0_1"/>
<evidence type="ECO:0000313" key="3">
    <source>
        <dbReference type="Proteomes" id="UP000032180"/>
    </source>
</evidence>
<feature type="region of interest" description="Disordered" evidence="1">
    <location>
        <begin position="40"/>
        <end position="61"/>
    </location>
</feature>
<reference evidence="3" key="2">
    <citation type="submission" date="2013-12" db="EMBL/GenBank/DDBJ databases">
        <authorList>
            <person name="Yu Y."/>
            <person name="Lee S."/>
            <person name="de Baynast K."/>
            <person name="Wissotski M."/>
            <person name="Liu L."/>
            <person name="Talag J."/>
            <person name="Goicoechea J."/>
            <person name="Angelova A."/>
            <person name="Jetty R."/>
            <person name="Kudrna D."/>
            <person name="Golser W."/>
            <person name="Rivera L."/>
            <person name="Zhang J."/>
            <person name="Wing R."/>
        </authorList>
    </citation>
    <scope>NUCLEOTIDE SEQUENCE</scope>
</reference>
<dbReference type="Gramene" id="LPERR01G06380.1">
    <property type="protein sequence ID" value="LPERR01G06380.1"/>
    <property type="gene ID" value="LPERR01G06380"/>
</dbReference>
<accession>A0A0D9UY33</accession>
<evidence type="ECO:0000256" key="1">
    <source>
        <dbReference type="SAM" id="MobiDB-lite"/>
    </source>
</evidence>
<dbReference type="Proteomes" id="UP000032180">
    <property type="component" value="Chromosome 1"/>
</dbReference>
<evidence type="ECO:0000313" key="2">
    <source>
        <dbReference type="EnsemblPlants" id="LPERR01G06380.1"/>
    </source>
</evidence>
<keyword evidence="3" id="KW-1185">Reference proteome</keyword>
<dbReference type="STRING" id="77586.A0A0D9UY33"/>